<dbReference type="EMBL" id="JACOPF010000001">
    <property type="protein sequence ID" value="MBC5688175.1"/>
    <property type="molecule type" value="Genomic_DNA"/>
</dbReference>
<protein>
    <submittedName>
        <fullName evidence="1">Uncharacterized protein</fullName>
    </submittedName>
</protein>
<dbReference type="AlphaFoldDB" id="A0A923LH45"/>
<name>A0A923LH45_9FIRM</name>
<gene>
    <name evidence="1" type="ORF">H8S37_04405</name>
</gene>
<sequence length="121" mass="14433">MGIIYNKNAQEQELYIAYGFTVYGKINKYEWTIYPDRALEDVLISLRITDENGNDIYNKHLGNNCSFMKIFNNTIDNFLYWIKNDKPDAYSLNKAVFDCLCSNNSLFNHRMENRKFKEFKE</sequence>
<keyword evidence="2" id="KW-1185">Reference proteome</keyword>
<accession>A0A923LH45</accession>
<organism evidence="1 2">
    <name type="scientific">Mediterraneibacter hominis</name>
    <dbReference type="NCBI Taxonomy" id="2763054"/>
    <lineage>
        <taxon>Bacteria</taxon>
        <taxon>Bacillati</taxon>
        <taxon>Bacillota</taxon>
        <taxon>Clostridia</taxon>
        <taxon>Lachnospirales</taxon>
        <taxon>Lachnospiraceae</taxon>
        <taxon>Mediterraneibacter</taxon>
    </lineage>
</organism>
<proteinExistence type="predicted"/>
<evidence type="ECO:0000313" key="2">
    <source>
        <dbReference type="Proteomes" id="UP000652477"/>
    </source>
</evidence>
<reference evidence="1" key="1">
    <citation type="submission" date="2020-08" db="EMBL/GenBank/DDBJ databases">
        <title>Genome public.</title>
        <authorList>
            <person name="Liu C."/>
            <person name="Sun Q."/>
        </authorList>
    </citation>
    <scope>NUCLEOTIDE SEQUENCE</scope>
    <source>
        <strain evidence="1">NSJ-55</strain>
    </source>
</reference>
<dbReference type="Proteomes" id="UP000652477">
    <property type="component" value="Unassembled WGS sequence"/>
</dbReference>
<dbReference type="RefSeq" id="WP_186874809.1">
    <property type="nucleotide sequence ID" value="NZ_JACOPF010000001.1"/>
</dbReference>
<comment type="caution">
    <text evidence="1">The sequence shown here is derived from an EMBL/GenBank/DDBJ whole genome shotgun (WGS) entry which is preliminary data.</text>
</comment>
<evidence type="ECO:0000313" key="1">
    <source>
        <dbReference type="EMBL" id="MBC5688175.1"/>
    </source>
</evidence>